<dbReference type="OrthoDB" id="9814648at2"/>
<evidence type="ECO:0008006" key="3">
    <source>
        <dbReference type="Google" id="ProtNLM"/>
    </source>
</evidence>
<dbReference type="AlphaFoldDB" id="A0A3D8J9M2"/>
<protein>
    <recommendedName>
        <fullName evidence="3">N-acetyltransferase domain-containing protein</fullName>
    </recommendedName>
</protein>
<accession>A0A3D8J9M2</accession>
<evidence type="ECO:0000313" key="2">
    <source>
        <dbReference type="Proteomes" id="UP000256695"/>
    </source>
</evidence>
<name>A0A3D8J9M2_9HELI</name>
<sequence length="228" mass="26648">MELDIFIEGETIDLRIPTLEFAEKSDWYKWFNNPHTTRYLEHGILPNTREKQVNFFLQERNRRLLLIITNKQGMAIGTTTITNIDYKNSSAGLAIVTSNIFRTNPLEPLEAIARITEHTFVNIGVKRIIANQHIGLIPWSHRMSLLGYKLEGIRKNAFIKGNEIADILEITCHYENYLRIIENRGGGLWDSQEKMLQRVKALPKTPIHKKLQDFFKENEKYYNDIFSL</sequence>
<dbReference type="Gene3D" id="3.40.630.30">
    <property type="match status" value="1"/>
</dbReference>
<dbReference type="InterPro" id="IPR016181">
    <property type="entry name" value="Acyl_CoA_acyltransferase"/>
</dbReference>
<comment type="caution">
    <text evidence="1">The sequence shown here is derived from an EMBL/GenBank/DDBJ whole genome shotgun (WGS) entry which is preliminary data.</text>
</comment>
<proteinExistence type="predicted"/>
<reference evidence="1 2" key="1">
    <citation type="submission" date="2018-04" db="EMBL/GenBank/DDBJ databases">
        <title>Novel Campyloabacter and Helicobacter Species and Strains.</title>
        <authorList>
            <person name="Mannion A.J."/>
            <person name="Shen Z."/>
            <person name="Fox J.G."/>
        </authorList>
    </citation>
    <scope>NUCLEOTIDE SEQUENCE [LARGE SCALE GENOMIC DNA]</scope>
    <source>
        <strain evidence="1 2">MIT 04-9362</strain>
    </source>
</reference>
<organism evidence="1 2">
    <name type="scientific">Helicobacter anseris</name>
    <dbReference type="NCBI Taxonomy" id="375926"/>
    <lineage>
        <taxon>Bacteria</taxon>
        <taxon>Pseudomonadati</taxon>
        <taxon>Campylobacterota</taxon>
        <taxon>Epsilonproteobacteria</taxon>
        <taxon>Campylobacterales</taxon>
        <taxon>Helicobacteraceae</taxon>
        <taxon>Helicobacter</taxon>
    </lineage>
</organism>
<keyword evidence="2" id="KW-1185">Reference proteome</keyword>
<dbReference type="EMBL" id="NXLX01000008">
    <property type="protein sequence ID" value="RDU73865.1"/>
    <property type="molecule type" value="Genomic_DNA"/>
</dbReference>
<dbReference type="Proteomes" id="UP000256695">
    <property type="component" value="Unassembled WGS sequence"/>
</dbReference>
<dbReference type="SUPFAM" id="SSF55729">
    <property type="entry name" value="Acyl-CoA N-acyltransferases (Nat)"/>
    <property type="match status" value="1"/>
</dbReference>
<dbReference type="RefSeq" id="WP_115578973.1">
    <property type="nucleotide sequence ID" value="NZ_NXLX01000008.1"/>
</dbReference>
<evidence type="ECO:0000313" key="1">
    <source>
        <dbReference type="EMBL" id="RDU73865.1"/>
    </source>
</evidence>
<gene>
    <name evidence="1" type="ORF">CQA57_04155</name>
</gene>